<keyword evidence="8" id="KW-1185">Reference proteome</keyword>
<dbReference type="PANTHER" id="PTHR31232:SF43">
    <property type="entry name" value="S-PROTEIN HOMOLOG 29-RELATED"/>
    <property type="match status" value="1"/>
</dbReference>
<dbReference type="GO" id="GO:0060320">
    <property type="term" value="P:rejection of self pollen"/>
    <property type="evidence" value="ECO:0007669"/>
    <property type="project" value="UniProtKB-KW"/>
</dbReference>
<keyword evidence="5" id="KW-0732">Signal</keyword>
<dbReference type="EMBL" id="KK784979">
    <property type="protein sequence ID" value="KDO55831.1"/>
    <property type="molecule type" value="Genomic_DNA"/>
</dbReference>
<dbReference type="GO" id="GO:0005576">
    <property type="term" value="C:extracellular region"/>
    <property type="evidence" value="ECO:0007669"/>
    <property type="project" value="UniProtKB-SubCell"/>
</dbReference>
<gene>
    <name evidence="7" type="ORF">CISIN_1g041857mg</name>
</gene>
<organism evidence="7 8">
    <name type="scientific">Citrus sinensis</name>
    <name type="common">Sweet orange</name>
    <name type="synonym">Citrus aurantium var. sinensis</name>
    <dbReference type="NCBI Taxonomy" id="2711"/>
    <lineage>
        <taxon>Eukaryota</taxon>
        <taxon>Viridiplantae</taxon>
        <taxon>Streptophyta</taxon>
        <taxon>Embryophyta</taxon>
        <taxon>Tracheophyta</taxon>
        <taxon>Spermatophyta</taxon>
        <taxon>Magnoliopsida</taxon>
        <taxon>eudicotyledons</taxon>
        <taxon>Gunneridae</taxon>
        <taxon>Pentapetalae</taxon>
        <taxon>rosids</taxon>
        <taxon>malvids</taxon>
        <taxon>Sapindales</taxon>
        <taxon>Rutaceae</taxon>
        <taxon>Aurantioideae</taxon>
        <taxon>Citrus</taxon>
    </lineage>
</organism>
<dbReference type="Proteomes" id="UP000027120">
    <property type="component" value="Unassembled WGS sequence"/>
</dbReference>
<comment type="similarity">
    <text evidence="2 6">Belongs to the plant self-incompatibility (S1) protein family.</text>
</comment>
<feature type="non-terminal residue" evidence="7">
    <location>
        <position position="91"/>
    </location>
</feature>
<evidence type="ECO:0000256" key="6">
    <source>
        <dbReference type="RuleBase" id="RU367044"/>
    </source>
</evidence>
<dbReference type="InterPro" id="IPR010264">
    <property type="entry name" value="Self-incomp_S1"/>
</dbReference>
<evidence type="ECO:0000313" key="7">
    <source>
        <dbReference type="EMBL" id="KDO55831.1"/>
    </source>
</evidence>
<evidence type="ECO:0000256" key="1">
    <source>
        <dbReference type="ARBA" id="ARBA00004613"/>
    </source>
</evidence>
<dbReference type="SMR" id="A0A067EY11"/>
<sequence>MLLSNALPFYRPVHIKITNKLGNGLDLTLHCKSKEDDRGEHLLHEEKSYSFSFIPNIFGSTLFYCSFKWSGQVHRFNIYDGTRDECHRCNW</sequence>
<protein>
    <recommendedName>
        <fullName evidence="6">S-protein homolog</fullName>
    </recommendedName>
</protein>
<dbReference type="AlphaFoldDB" id="A0A067EY11"/>
<evidence type="ECO:0000256" key="5">
    <source>
        <dbReference type="ARBA" id="ARBA00022729"/>
    </source>
</evidence>
<dbReference type="Pfam" id="PF05938">
    <property type="entry name" value="Self-incomp_S1"/>
    <property type="match status" value="1"/>
</dbReference>
<dbReference type="PaxDb" id="2711-XP_006487622.1"/>
<keyword evidence="4 6" id="KW-0964">Secreted</keyword>
<keyword evidence="3 6" id="KW-0713">Self-incompatibility</keyword>
<dbReference type="PANTHER" id="PTHR31232">
    <property type="match status" value="1"/>
</dbReference>
<name>A0A067EY11_CITSI</name>
<evidence type="ECO:0000313" key="8">
    <source>
        <dbReference type="Proteomes" id="UP000027120"/>
    </source>
</evidence>
<evidence type="ECO:0000256" key="4">
    <source>
        <dbReference type="ARBA" id="ARBA00022525"/>
    </source>
</evidence>
<evidence type="ECO:0000256" key="2">
    <source>
        <dbReference type="ARBA" id="ARBA00005581"/>
    </source>
</evidence>
<comment type="subcellular location">
    <subcellularLocation>
        <location evidence="1 6">Secreted</location>
    </subcellularLocation>
</comment>
<evidence type="ECO:0000256" key="3">
    <source>
        <dbReference type="ARBA" id="ARBA00022471"/>
    </source>
</evidence>
<accession>A0A067EY11</accession>
<proteinExistence type="inferred from homology"/>
<reference evidence="7 8" key="1">
    <citation type="submission" date="2014-04" db="EMBL/GenBank/DDBJ databases">
        <authorList>
            <consortium name="International Citrus Genome Consortium"/>
            <person name="Gmitter F."/>
            <person name="Chen C."/>
            <person name="Farmerie W."/>
            <person name="Harkins T."/>
            <person name="Desany B."/>
            <person name="Mohiuddin M."/>
            <person name="Kodira C."/>
            <person name="Borodovsky M."/>
            <person name="Lomsadze A."/>
            <person name="Burns P."/>
            <person name="Jenkins J."/>
            <person name="Prochnik S."/>
            <person name="Shu S."/>
            <person name="Chapman J."/>
            <person name="Pitluck S."/>
            <person name="Schmutz J."/>
            <person name="Rokhsar D."/>
        </authorList>
    </citation>
    <scope>NUCLEOTIDE SEQUENCE</scope>
</reference>